<sequence>MITWPLFADQFYNERLVVDVLKIGVAVGMKEYEMKHEDRPLIHGIDIERAVNCVMGGGEEAETMRKRARELGKMAKSAVMEDGSSHTELTRLISELLLLTGKLTQQ</sequence>
<comment type="caution">
    <text evidence="1">The sequence shown here is derived from an EMBL/GenBank/DDBJ whole genome shotgun (WGS) entry which is preliminary data.</text>
</comment>
<name>A0ACB7UEQ6_DIOAL</name>
<dbReference type="EMBL" id="CM037027">
    <property type="protein sequence ID" value="KAH7658735.1"/>
    <property type="molecule type" value="Genomic_DNA"/>
</dbReference>
<reference evidence="2" key="1">
    <citation type="journal article" date="2022" name="Nat. Commun.">
        <title>Chromosome evolution and the genetic basis of agronomically important traits in greater yam.</title>
        <authorList>
            <person name="Bredeson J.V."/>
            <person name="Lyons J.B."/>
            <person name="Oniyinde I.O."/>
            <person name="Okereke N.R."/>
            <person name="Kolade O."/>
            <person name="Nnabue I."/>
            <person name="Nwadili C.O."/>
            <person name="Hribova E."/>
            <person name="Parker M."/>
            <person name="Nwogha J."/>
            <person name="Shu S."/>
            <person name="Carlson J."/>
            <person name="Kariba R."/>
            <person name="Muthemba S."/>
            <person name="Knop K."/>
            <person name="Barton G.J."/>
            <person name="Sherwood A.V."/>
            <person name="Lopez-Montes A."/>
            <person name="Asiedu R."/>
            <person name="Jamnadass R."/>
            <person name="Muchugi A."/>
            <person name="Goodstein D."/>
            <person name="Egesi C.N."/>
            <person name="Featherston J."/>
            <person name="Asfaw A."/>
            <person name="Simpson G.G."/>
            <person name="Dolezel J."/>
            <person name="Hendre P.S."/>
            <person name="Van Deynze A."/>
            <person name="Kumar P.L."/>
            <person name="Obidiegwu J.E."/>
            <person name="Bhattacharjee R."/>
            <person name="Rokhsar D.S."/>
        </authorList>
    </citation>
    <scope>NUCLEOTIDE SEQUENCE [LARGE SCALE GENOMIC DNA]</scope>
    <source>
        <strain evidence="2">cv. TDa95/00328</strain>
    </source>
</reference>
<organism evidence="1 2">
    <name type="scientific">Dioscorea alata</name>
    <name type="common">Purple yam</name>
    <dbReference type="NCBI Taxonomy" id="55571"/>
    <lineage>
        <taxon>Eukaryota</taxon>
        <taxon>Viridiplantae</taxon>
        <taxon>Streptophyta</taxon>
        <taxon>Embryophyta</taxon>
        <taxon>Tracheophyta</taxon>
        <taxon>Spermatophyta</taxon>
        <taxon>Magnoliopsida</taxon>
        <taxon>Liliopsida</taxon>
        <taxon>Dioscoreales</taxon>
        <taxon>Dioscoreaceae</taxon>
        <taxon>Dioscorea</taxon>
    </lineage>
</organism>
<gene>
    <name evidence="1" type="ORF">IHE45_17G109400</name>
</gene>
<evidence type="ECO:0000313" key="2">
    <source>
        <dbReference type="Proteomes" id="UP000827976"/>
    </source>
</evidence>
<protein>
    <submittedName>
        <fullName evidence="1">UDP-glucuronosyl/UDP-glucosyltransferase protein</fullName>
    </submittedName>
</protein>
<accession>A0ACB7UEQ6</accession>
<keyword evidence="2" id="KW-1185">Reference proteome</keyword>
<proteinExistence type="predicted"/>
<evidence type="ECO:0000313" key="1">
    <source>
        <dbReference type="EMBL" id="KAH7658735.1"/>
    </source>
</evidence>
<dbReference type="Proteomes" id="UP000827976">
    <property type="component" value="Chromosome 17"/>
</dbReference>